<feature type="region of interest" description="Disordered" evidence="1">
    <location>
        <begin position="101"/>
        <end position="151"/>
    </location>
</feature>
<protein>
    <submittedName>
        <fullName evidence="2">Uncharacterized protein</fullName>
    </submittedName>
</protein>
<sequence length="267" mass="27462">MTVATPAMAWLGFGPLRPAAANASGTTTAMPTPSSAKPAIATSGCGAAITSRPPTAAITPLARTVRTDPNRSTRASPAILATAMVSVNPVVVAAATPAEAVRTSRRYTADQSRLAPSPNVAQNATAPMSSADLGGSVNRGGGSSSWSGRRSSTYRQAARPIAMRVTAATAWWIWALTSRCAASVPTAEPINAPTLHMPCSPDMIDLSSRLSTSTPSAFITTSHIPADAPKTNNARHNVSRPGASDGGIRASVHMMSRPRCAARVPKR</sequence>
<comment type="caution">
    <text evidence="2">The sequence shown here is derived from an EMBL/GenBank/DDBJ whole genome shotgun (WGS) entry which is preliminary data.</text>
</comment>
<dbReference type="Proteomes" id="UP000622547">
    <property type="component" value="Unassembled WGS sequence"/>
</dbReference>
<accession>A0A8J3XC00</accession>
<evidence type="ECO:0000313" key="3">
    <source>
        <dbReference type="Proteomes" id="UP000622547"/>
    </source>
</evidence>
<gene>
    <name evidence="2" type="ORF">Pph01_06050</name>
</gene>
<evidence type="ECO:0000256" key="1">
    <source>
        <dbReference type="SAM" id="MobiDB-lite"/>
    </source>
</evidence>
<dbReference type="AlphaFoldDB" id="A0A8J3XC00"/>
<keyword evidence="3" id="KW-1185">Reference proteome</keyword>
<feature type="compositionally biased region" description="Polar residues" evidence="1">
    <location>
        <begin position="119"/>
        <end position="128"/>
    </location>
</feature>
<proteinExistence type="predicted"/>
<reference evidence="2 3" key="1">
    <citation type="submission" date="2021-01" db="EMBL/GenBank/DDBJ databases">
        <title>Whole genome shotgun sequence of Planotetraspora phitsanulokensis NBRC 104273.</title>
        <authorList>
            <person name="Komaki H."/>
            <person name="Tamura T."/>
        </authorList>
    </citation>
    <scope>NUCLEOTIDE SEQUENCE [LARGE SCALE GENOMIC DNA]</scope>
    <source>
        <strain evidence="2 3">NBRC 104273</strain>
    </source>
</reference>
<name>A0A8J3XC00_9ACTN</name>
<feature type="region of interest" description="Disordered" evidence="1">
    <location>
        <begin position="222"/>
        <end position="249"/>
    </location>
</feature>
<evidence type="ECO:0000313" key="2">
    <source>
        <dbReference type="EMBL" id="GII35602.1"/>
    </source>
</evidence>
<dbReference type="EMBL" id="BOOP01000003">
    <property type="protein sequence ID" value="GII35602.1"/>
    <property type="molecule type" value="Genomic_DNA"/>
</dbReference>
<organism evidence="2 3">
    <name type="scientific">Planotetraspora phitsanulokensis</name>
    <dbReference type="NCBI Taxonomy" id="575192"/>
    <lineage>
        <taxon>Bacteria</taxon>
        <taxon>Bacillati</taxon>
        <taxon>Actinomycetota</taxon>
        <taxon>Actinomycetes</taxon>
        <taxon>Streptosporangiales</taxon>
        <taxon>Streptosporangiaceae</taxon>
        <taxon>Planotetraspora</taxon>
    </lineage>
</organism>